<name>A0A816UJ33_BRANA</name>
<protein>
    <submittedName>
        <fullName evidence="1">(rape) hypothetical protein</fullName>
    </submittedName>
</protein>
<reference evidence="1" key="1">
    <citation type="submission" date="2021-01" db="EMBL/GenBank/DDBJ databases">
        <authorList>
            <consortium name="Genoscope - CEA"/>
            <person name="William W."/>
        </authorList>
    </citation>
    <scope>NUCLEOTIDE SEQUENCE</scope>
</reference>
<dbReference type="Proteomes" id="UP001295469">
    <property type="component" value="Chromosome C08"/>
</dbReference>
<dbReference type="EMBL" id="HG994372">
    <property type="protein sequence ID" value="CAF2111814.1"/>
    <property type="molecule type" value="Genomic_DNA"/>
</dbReference>
<dbReference type="AlphaFoldDB" id="A0A816UJ33"/>
<gene>
    <name evidence="1" type="ORF">DARMORV10_C08P30120.1</name>
</gene>
<accession>A0A816UJ33</accession>
<feature type="non-terminal residue" evidence="1">
    <location>
        <position position="1"/>
    </location>
</feature>
<evidence type="ECO:0000313" key="1">
    <source>
        <dbReference type="EMBL" id="CAF2111814.1"/>
    </source>
</evidence>
<sequence length="68" mass="7686">MLSTEKKKRIILFGANYFSYQLVQLSLLTQRRMPFGKVESENNSSFSLSLSHGISLHPPSSLGFQLPK</sequence>
<proteinExistence type="predicted"/>
<organism evidence="1">
    <name type="scientific">Brassica napus</name>
    <name type="common">Rape</name>
    <dbReference type="NCBI Taxonomy" id="3708"/>
    <lineage>
        <taxon>Eukaryota</taxon>
        <taxon>Viridiplantae</taxon>
        <taxon>Streptophyta</taxon>
        <taxon>Embryophyta</taxon>
        <taxon>Tracheophyta</taxon>
        <taxon>Spermatophyta</taxon>
        <taxon>Magnoliopsida</taxon>
        <taxon>eudicotyledons</taxon>
        <taxon>Gunneridae</taxon>
        <taxon>Pentapetalae</taxon>
        <taxon>rosids</taxon>
        <taxon>malvids</taxon>
        <taxon>Brassicales</taxon>
        <taxon>Brassicaceae</taxon>
        <taxon>Brassiceae</taxon>
        <taxon>Brassica</taxon>
    </lineage>
</organism>